<evidence type="ECO:0000256" key="8">
    <source>
        <dbReference type="ARBA" id="ARBA00025193"/>
    </source>
</evidence>
<dbReference type="Pfam" id="PF12251">
    <property type="entry name" value="SNAPC3"/>
    <property type="match status" value="1"/>
</dbReference>
<dbReference type="GO" id="GO:0042795">
    <property type="term" value="P:snRNA transcription by RNA polymerase II"/>
    <property type="evidence" value="ECO:0007669"/>
    <property type="project" value="TreeGrafter"/>
</dbReference>
<dbReference type="InterPro" id="IPR022042">
    <property type="entry name" value="snRNA-activating_su3"/>
</dbReference>
<organism evidence="11 12">
    <name type="scientific">Paralvinella palmiformis</name>
    <dbReference type="NCBI Taxonomy" id="53620"/>
    <lineage>
        <taxon>Eukaryota</taxon>
        <taxon>Metazoa</taxon>
        <taxon>Spiralia</taxon>
        <taxon>Lophotrochozoa</taxon>
        <taxon>Annelida</taxon>
        <taxon>Polychaeta</taxon>
        <taxon>Sedentaria</taxon>
        <taxon>Canalipalpata</taxon>
        <taxon>Terebellida</taxon>
        <taxon>Terebelliformia</taxon>
        <taxon>Alvinellidae</taxon>
        <taxon>Paralvinella</taxon>
    </lineage>
</organism>
<evidence type="ECO:0000256" key="3">
    <source>
        <dbReference type="ARBA" id="ARBA00013634"/>
    </source>
</evidence>
<keyword evidence="4" id="KW-0805">Transcription regulation</keyword>
<dbReference type="GO" id="GO:0042796">
    <property type="term" value="P:snRNA transcription by RNA polymerase III"/>
    <property type="evidence" value="ECO:0007669"/>
    <property type="project" value="TreeGrafter"/>
</dbReference>
<dbReference type="PANTHER" id="PTHR13421">
    <property type="entry name" value="SNRNA-ACTIVATING PROTEIN COMPLEX SUBUNIT 3"/>
    <property type="match status" value="1"/>
</dbReference>
<comment type="similarity">
    <text evidence="2">Belongs to the SNAPC3/SRD2 family.</text>
</comment>
<keyword evidence="6" id="KW-0804">Transcription</keyword>
<comment type="function">
    <text evidence="8">Part of the SNAPc complex required for the transcription of both RNA polymerase II and III small-nuclear RNA genes. Binds to the proximal sequence element (PSE), a non-TATA-box basal promoter element common to these 2 types of genes. Recruits TBP and BRF2 to the U6 snRNA TATA box.</text>
</comment>
<gene>
    <name evidence="11" type="ORF">LSH36_8g14063</name>
</gene>
<evidence type="ECO:0000256" key="6">
    <source>
        <dbReference type="ARBA" id="ARBA00023163"/>
    </source>
</evidence>
<evidence type="ECO:0000313" key="12">
    <source>
        <dbReference type="Proteomes" id="UP001208570"/>
    </source>
</evidence>
<reference evidence="11" key="1">
    <citation type="journal article" date="2023" name="Mol. Biol. Evol.">
        <title>Third-Generation Sequencing Reveals the Adaptive Role of the Epigenome in Three Deep-Sea Polychaetes.</title>
        <authorList>
            <person name="Perez M."/>
            <person name="Aroh O."/>
            <person name="Sun Y."/>
            <person name="Lan Y."/>
            <person name="Juniper S.K."/>
            <person name="Young C.R."/>
            <person name="Angers B."/>
            <person name="Qian P.Y."/>
        </authorList>
    </citation>
    <scope>NUCLEOTIDE SEQUENCE</scope>
    <source>
        <strain evidence="11">P08H-3</strain>
    </source>
</reference>
<dbReference type="GO" id="GO:0019185">
    <property type="term" value="C:snRNA-activating protein complex"/>
    <property type="evidence" value="ECO:0007669"/>
    <property type="project" value="TreeGrafter"/>
</dbReference>
<keyword evidence="7" id="KW-0539">Nucleus</keyword>
<evidence type="ECO:0000256" key="2">
    <source>
        <dbReference type="ARBA" id="ARBA00010410"/>
    </source>
</evidence>
<dbReference type="GO" id="GO:0000978">
    <property type="term" value="F:RNA polymerase II cis-regulatory region sequence-specific DNA binding"/>
    <property type="evidence" value="ECO:0007669"/>
    <property type="project" value="TreeGrafter"/>
</dbReference>
<evidence type="ECO:0000256" key="9">
    <source>
        <dbReference type="ARBA" id="ARBA00025958"/>
    </source>
</evidence>
<evidence type="ECO:0000256" key="1">
    <source>
        <dbReference type="ARBA" id="ARBA00004123"/>
    </source>
</evidence>
<dbReference type="EMBL" id="JAODUP010000008">
    <property type="protein sequence ID" value="KAK2169675.1"/>
    <property type="molecule type" value="Genomic_DNA"/>
</dbReference>
<keyword evidence="12" id="KW-1185">Reference proteome</keyword>
<comment type="caution">
    <text evidence="11">The sequence shown here is derived from an EMBL/GenBank/DDBJ whole genome shotgun (WGS) entry which is preliminary data.</text>
</comment>
<evidence type="ECO:0000256" key="10">
    <source>
        <dbReference type="ARBA" id="ARBA00029606"/>
    </source>
</evidence>
<sequence length="332" mass="38819">MAELEESDKLVNITEFKNEWHDILTAEDIKGVEGISLHDYMSKNSTIPPEILSELETVCGTETLDCEDEPKDRYVLLSDTAKGTGLISVAYQTKDLEHREKDLAYKYFLSERRQYLPRKTPWEHDRLSKIKRPHIVKNDGPEVIITVEVFRPFQKSRRMVLDQEFQVLGSQKLTELRDKIRCVSDYIIPGDYSDTPNLCPTERAKDLYKSGFFFIEDIFYNDLRDPSNQDNSSVIINWAKKSNVANYSAQRMEDTNFSDLNVRLGQPYLYEHQGSCQHVVVFSDIRWVTRKCQIAPEDPCFYCNSCFQAFHYNSDGNKLFDFKAYRFNLEMK</sequence>
<dbReference type="GO" id="GO:0003681">
    <property type="term" value="F:bent DNA binding"/>
    <property type="evidence" value="ECO:0007669"/>
    <property type="project" value="TreeGrafter"/>
</dbReference>
<evidence type="ECO:0000256" key="5">
    <source>
        <dbReference type="ARBA" id="ARBA00023125"/>
    </source>
</evidence>
<proteinExistence type="inferred from homology"/>
<evidence type="ECO:0000256" key="4">
    <source>
        <dbReference type="ARBA" id="ARBA00023015"/>
    </source>
</evidence>
<comment type="subcellular location">
    <subcellularLocation>
        <location evidence="1">Nucleus</location>
    </subcellularLocation>
</comment>
<evidence type="ECO:0000313" key="11">
    <source>
        <dbReference type="EMBL" id="KAK2169675.1"/>
    </source>
</evidence>
<dbReference type="GO" id="GO:0001006">
    <property type="term" value="F:RNA polymerase III type 3 promoter sequence-specific DNA binding"/>
    <property type="evidence" value="ECO:0007669"/>
    <property type="project" value="TreeGrafter"/>
</dbReference>
<protein>
    <recommendedName>
        <fullName evidence="3">snRNA-activating protein complex subunit 3</fullName>
    </recommendedName>
    <alternativeName>
        <fullName evidence="10">Small nuclear RNA-activating complex polypeptide 3</fullName>
    </alternativeName>
</protein>
<dbReference type="Proteomes" id="UP001208570">
    <property type="component" value="Unassembled WGS sequence"/>
</dbReference>
<comment type="subunit">
    <text evidence="9">Part of the SNAPc complex composed of 5 subunits: SNAPC1, SNAPC2, SNAPC3, SNAPC4 and SNAPC5. SNAPC3 interacts with SNAPC1.</text>
</comment>
<name>A0AAD9NGY6_9ANNE</name>
<dbReference type="GO" id="GO:0005634">
    <property type="term" value="C:nucleus"/>
    <property type="evidence" value="ECO:0007669"/>
    <property type="project" value="UniProtKB-SubCell"/>
</dbReference>
<accession>A0AAD9NGY6</accession>
<dbReference type="GO" id="GO:0001046">
    <property type="term" value="F:core promoter sequence-specific DNA binding"/>
    <property type="evidence" value="ECO:0007669"/>
    <property type="project" value="TreeGrafter"/>
</dbReference>
<dbReference type="AlphaFoldDB" id="A0AAD9NGY6"/>
<evidence type="ECO:0000256" key="7">
    <source>
        <dbReference type="ARBA" id="ARBA00023242"/>
    </source>
</evidence>
<dbReference type="PANTHER" id="PTHR13421:SF16">
    <property type="entry name" value="SNRNA-ACTIVATING PROTEIN COMPLEX SUBUNIT 3"/>
    <property type="match status" value="1"/>
</dbReference>
<keyword evidence="5" id="KW-0238">DNA-binding</keyword>